<gene>
    <name evidence="2" type="ORF">GCM10010970_28270</name>
</gene>
<keyword evidence="3" id="KW-1185">Reference proteome</keyword>
<comment type="caution">
    <text evidence="2">The sequence shown here is derived from an EMBL/GenBank/DDBJ whole genome shotgun (WGS) entry which is preliminary data.</text>
</comment>
<evidence type="ECO:0000313" key="3">
    <source>
        <dbReference type="Proteomes" id="UP000637267"/>
    </source>
</evidence>
<protein>
    <submittedName>
        <fullName evidence="2">Uncharacterized protein</fullName>
    </submittedName>
</protein>
<evidence type="ECO:0000313" key="2">
    <source>
        <dbReference type="EMBL" id="GGP22827.1"/>
    </source>
</evidence>
<organism evidence="2 3">
    <name type="scientific">Silvimonas iriomotensis</name>
    <dbReference type="NCBI Taxonomy" id="449662"/>
    <lineage>
        <taxon>Bacteria</taxon>
        <taxon>Pseudomonadati</taxon>
        <taxon>Pseudomonadota</taxon>
        <taxon>Betaproteobacteria</taxon>
        <taxon>Neisseriales</taxon>
        <taxon>Chitinibacteraceae</taxon>
        <taxon>Silvimonas</taxon>
    </lineage>
</organism>
<sequence length="107" mass="11362">MPFKIGKVCQCVNLAGKFLDIVLAKRTLAGRMKQTDIFGRKRFADSEQRHAAGRPGALPGGSINPLMDGRKGLGGVIGHGLARKKPWHDHGVRPGHVGGNSAARCAL</sequence>
<evidence type="ECO:0000256" key="1">
    <source>
        <dbReference type="SAM" id="MobiDB-lite"/>
    </source>
</evidence>
<dbReference type="Proteomes" id="UP000637267">
    <property type="component" value="Unassembled WGS sequence"/>
</dbReference>
<feature type="region of interest" description="Disordered" evidence="1">
    <location>
        <begin position="84"/>
        <end position="107"/>
    </location>
</feature>
<proteinExistence type="predicted"/>
<accession>A0ABQ2PBC4</accession>
<reference evidence="3" key="1">
    <citation type="journal article" date="2019" name="Int. J. Syst. Evol. Microbiol.">
        <title>The Global Catalogue of Microorganisms (GCM) 10K type strain sequencing project: providing services to taxonomists for standard genome sequencing and annotation.</title>
        <authorList>
            <consortium name="The Broad Institute Genomics Platform"/>
            <consortium name="The Broad Institute Genome Sequencing Center for Infectious Disease"/>
            <person name="Wu L."/>
            <person name="Ma J."/>
        </authorList>
    </citation>
    <scope>NUCLEOTIDE SEQUENCE [LARGE SCALE GENOMIC DNA]</scope>
    <source>
        <strain evidence="3">CGMCC 1.8859</strain>
    </source>
</reference>
<dbReference type="EMBL" id="BMLX01000003">
    <property type="protein sequence ID" value="GGP22827.1"/>
    <property type="molecule type" value="Genomic_DNA"/>
</dbReference>
<feature type="region of interest" description="Disordered" evidence="1">
    <location>
        <begin position="45"/>
        <end position="64"/>
    </location>
</feature>
<name>A0ABQ2PBC4_9NEIS</name>